<evidence type="ECO:0000256" key="7">
    <source>
        <dbReference type="SAM" id="MobiDB-lite"/>
    </source>
</evidence>
<feature type="domain" description="Large ribosomal subunit protein uL15/eL18" evidence="8">
    <location>
        <begin position="76"/>
        <end position="144"/>
    </location>
</feature>
<dbReference type="InterPro" id="IPR030878">
    <property type="entry name" value="Ribosomal_uL15"/>
</dbReference>
<comment type="subunit">
    <text evidence="5">Part of the 50S ribosomal subunit.</text>
</comment>
<dbReference type="HAMAP" id="MF_01341">
    <property type="entry name" value="Ribosomal_uL15"/>
    <property type="match status" value="1"/>
</dbReference>
<keyword evidence="4 5" id="KW-0687">Ribonucleoprotein</keyword>
<reference evidence="10" key="1">
    <citation type="journal article" date="2010" name="Stand. Genomic Sci.">
        <title>Complete genome sequence of Syntrophothermus lipocalidus type strain (TGB-C1T).</title>
        <authorList>
            <consortium name="US DOE Joint Genome Institute (JGI-PGF)"/>
            <person name="Djao O."/>
            <person name="Zhang X."/>
            <person name="Lucas S."/>
            <person name="Lapidus A."/>
            <person name="Glavina Del Rio T."/>
            <person name="Nolan M."/>
            <person name="Tice H."/>
            <person name="Cheng J."/>
            <person name="Han C."/>
            <person name="Tapia R."/>
            <person name="Goodwin L."/>
            <person name="Pitluck S."/>
            <person name="Liolios K."/>
            <person name="Ivanova N."/>
            <person name="Mavromatis K."/>
            <person name="Mikhailova N."/>
            <person name="Ovchinnikova G."/>
            <person name="Pati A."/>
            <person name="Brambilla E."/>
            <person name="Chen A."/>
            <person name="Palaniappan K."/>
            <person name="Land M."/>
            <person name="Hauser L."/>
            <person name="Chang Y."/>
            <person name="Jeffries C."/>
            <person name="Rohde M."/>
            <person name="Sikorski J."/>
            <person name="Spring S."/>
            <person name="Goker M."/>
            <person name="Detter J."/>
            <person name="Woyke T."/>
            <person name="Bristow J."/>
            <person name="Eisen J."/>
            <person name="Markowitz V."/>
            <person name="Hugenholtz P."/>
            <person name="Kyrpides N."/>
            <person name="Klenk H."/>
        </authorList>
    </citation>
    <scope>NUCLEOTIDE SEQUENCE [LARGE SCALE GENOMIC DNA]</scope>
    <source>
        <strain evidence="10">DSM 12680 / TGB-C1</strain>
    </source>
</reference>
<accession>D7CJK4</accession>
<dbReference type="PROSITE" id="PS00475">
    <property type="entry name" value="RIBOSOMAL_L15"/>
    <property type="match status" value="1"/>
</dbReference>
<dbReference type="InterPro" id="IPR001196">
    <property type="entry name" value="Ribosomal_uL15_CS"/>
</dbReference>
<dbReference type="SUPFAM" id="SSF52080">
    <property type="entry name" value="Ribosomal proteins L15p and L18e"/>
    <property type="match status" value="1"/>
</dbReference>
<dbReference type="OrthoDB" id="9810293at2"/>
<dbReference type="NCBIfam" id="TIGR01071">
    <property type="entry name" value="rplO_bact"/>
    <property type="match status" value="1"/>
</dbReference>
<dbReference type="RefSeq" id="WP_013176361.1">
    <property type="nucleotide sequence ID" value="NC_014220.1"/>
</dbReference>
<evidence type="ECO:0000256" key="3">
    <source>
        <dbReference type="ARBA" id="ARBA00022980"/>
    </source>
</evidence>
<organism evidence="9 10">
    <name type="scientific">Syntrophothermus lipocalidus (strain DSM 12680 / TGB-C1)</name>
    <dbReference type="NCBI Taxonomy" id="643648"/>
    <lineage>
        <taxon>Bacteria</taxon>
        <taxon>Bacillati</taxon>
        <taxon>Bacillota</taxon>
        <taxon>Clostridia</taxon>
        <taxon>Eubacteriales</taxon>
        <taxon>Syntrophomonadaceae</taxon>
        <taxon>Syntrophothermus</taxon>
    </lineage>
</organism>
<dbReference type="KEGG" id="slp:Slip_2218"/>
<evidence type="ECO:0000256" key="6">
    <source>
        <dbReference type="RuleBase" id="RU003888"/>
    </source>
</evidence>
<dbReference type="PANTHER" id="PTHR12934">
    <property type="entry name" value="50S RIBOSOMAL PROTEIN L15"/>
    <property type="match status" value="1"/>
</dbReference>
<protein>
    <recommendedName>
        <fullName evidence="5">Large ribosomal subunit protein uL15</fullName>
    </recommendedName>
</protein>
<evidence type="ECO:0000256" key="1">
    <source>
        <dbReference type="ARBA" id="ARBA00007320"/>
    </source>
</evidence>
<dbReference type="InterPro" id="IPR005749">
    <property type="entry name" value="Ribosomal_uL15_bac-type"/>
</dbReference>
<comment type="similarity">
    <text evidence="1 5 6">Belongs to the universal ribosomal protein uL15 family.</text>
</comment>
<dbReference type="eggNOG" id="COG0200">
    <property type="taxonomic scope" value="Bacteria"/>
</dbReference>
<evidence type="ECO:0000313" key="9">
    <source>
        <dbReference type="EMBL" id="ADI02959.1"/>
    </source>
</evidence>
<keyword evidence="5" id="KW-0699">rRNA-binding</keyword>
<dbReference type="HOGENOM" id="CLU_055188_4_2_9"/>
<name>D7CJK4_SYNLT</name>
<evidence type="ECO:0000256" key="4">
    <source>
        <dbReference type="ARBA" id="ARBA00023274"/>
    </source>
</evidence>
<dbReference type="PANTHER" id="PTHR12934:SF11">
    <property type="entry name" value="LARGE RIBOSOMAL SUBUNIT PROTEIN UL15M"/>
    <property type="match status" value="1"/>
</dbReference>
<feature type="compositionally biased region" description="Basic residues" evidence="7">
    <location>
        <begin position="30"/>
        <end position="39"/>
    </location>
</feature>
<sequence>MRLHELKAPPGTNKRVKRVGRGIGSGHGKTSTRGHKGQKARSGGGVRPGFEGGQMPLQRRLPKRGFTNIFKKEFAIVNVRDLNRFPDGTEITPELLLESGLIKRIKDGVKILGEGELERTLVVKAHKVSQQAAEKIAARGGKVEVI</sequence>
<gene>
    <name evidence="5" type="primary">rplO</name>
    <name evidence="9" type="ordered locus">Slip_2218</name>
</gene>
<evidence type="ECO:0000256" key="2">
    <source>
        <dbReference type="ARBA" id="ARBA00022884"/>
    </source>
</evidence>
<feature type="region of interest" description="Disordered" evidence="7">
    <location>
        <begin position="1"/>
        <end position="58"/>
    </location>
</feature>
<dbReference type="InterPro" id="IPR036227">
    <property type="entry name" value="Ribosomal_uL15/eL18_sf"/>
</dbReference>
<dbReference type="GO" id="GO:0006412">
    <property type="term" value="P:translation"/>
    <property type="evidence" value="ECO:0007669"/>
    <property type="project" value="UniProtKB-UniRule"/>
</dbReference>
<dbReference type="EMBL" id="CP002048">
    <property type="protein sequence ID" value="ADI02959.1"/>
    <property type="molecule type" value="Genomic_DNA"/>
</dbReference>
<dbReference type="Proteomes" id="UP000000378">
    <property type="component" value="Chromosome"/>
</dbReference>
<reference evidence="9 10" key="2">
    <citation type="journal article" date="2010" name="Stand. Genomic Sci.">
        <title>Complete genome sequence of Syntrophothermus lipocalidus type strain (TGB-C1).</title>
        <authorList>
            <person name="Djao O.D."/>
            <person name="Zhang X."/>
            <person name="Lucas S."/>
            <person name="Lapidus A."/>
            <person name="Del Rio T.G."/>
            <person name="Nolan M."/>
            <person name="Tice H."/>
            <person name="Cheng J.F."/>
            <person name="Han C."/>
            <person name="Tapia R."/>
            <person name="Goodwin L."/>
            <person name="Pitluck S."/>
            <person name="Liolios K."/>
            <person name="Ivanova N."/>
            <person name="Mavromatis K."/>
            <person name="Mikhailova N."/>
            <person name="Ovchinnikova G."/>
            <person name="Pati A."/>
            <person name="Brambilla E."/>
            <person name="Chen A."/>
            <person name="Palaniappan K."/>
            <person name="Land M."/>
            <person name="Hauser L."/>
            <person name="Chang Y.J."/>
            <person name="Jeffries C.D."/>
            <person name="Rohde M."/>
            <person name="Sikorski J."/>
            <person name="Spring S."/>
            <person name="Goker M."/>
            <person name="Detter J.C."/>
            <person name="Woyke T."/>
            <person name="Bristow J."/>
            <person name="Eisen J.A."/>
            <person name="Markowitz V."/>
            <person name="Hugenholtz P."/>
            <person name="Kyrpides N.C."/>
            <person name="Klenk H.P."/>
        </authorList>
    </citation>
    <scope>NUCLEOTIDE SEQUENCE [LARGE SCALE GENOMIC DNA]</scope>
    <source>
        <strain evidence="10">DSM 12680 / TGB-C1</strain>
    </source>
</reference>
<dbReference type="GO" id="GO:0003735">
    <property type="term" value="F:structural constituent of ribosome"/>
    <property type="evidence" value="ECO:0007669"/>
    <property type="project" value="InterPro"/>
</dbReference>
<evidence type="ECO:0000256" key="5">
    <source>
        <dbReference type="HAMAP-Rule" id="MF_01341"/>
    </source>
</evidence>
<keyword evidence="2 5" id="KW-0694">RNA-binding</keyword>
<dbReference type="Pfam" id="PF00828">
    <property type="entry name" value="Ribosomal_L27A"/>
    <property type="match status" value="1"/>
</dbReference>
<dbReference type="AlphaFoldDB" id="D7CJK4"/>
<evidence type="ECO:0000259" key="8">
    <source>
        <dbReference type="Pfam" id="PF00828"/>
    </source>
</evidence>
<evidence type="ECO:0000313" key="10">
    <source>
        <dbReference type="Proteomes" id="UP000000378"/>
    </source>
</evidence>
<comment type="function">
    <text evidence="5">Binds to the 23S rRNA.</text>
</comment>
<keyword evidence="10" id="KW-1185">Reference proteome</keyword>
<feature type="compositionally biased region" description="Gly residues" evidence="7">
    <location>
        <begin position="42"/>
        <end position="52"/>
    </location>
</feature>
<dbReference type="STRING" id="643648.Slip_2218"/>
<dbReference type="Gene3D" id="3.100.10.10">
    <property type="match status" value="1"/>
</dbReference>
<dbReference type="InterPro" id="IPR021131">
    <property type="entry name" value="Ribosomal_uL15/eL18"/>
</dbReference>
<keyword evidence="3 5" id="KW-0689">Ribosomal protein</keyword>
<dbReference type="GO" id="GO:0019843">
    <property type="term" value="F:rRNA binding"/>
    <property type="evidence" value="ECO:0007669"/>
    <property type="project" value="UniProtKB-UniRule"/>
</dbReference>
<dbReference type="GO" id="GO:0022625">
    <property type="term" value="C:cytosolic large ribosomal subunit"/>
    <property type="evidence" value="ECO:0007669"/>
    <property type="project" value="TreeGrafter"/>
</dbReference>
<proteinExistence type="inferred from homology"/>